<sequence>MIEHQGIVISVGAYISCVEVIEVEELLYSLHEGPLMLFGTKAIVCGRTFLFVLRKQREGQQYPQAEDKSFQHQSYFLINSSGLYAINNAKRKSAIVLFANLTVLLHISNNMEGLFHYTSSFSLLLLICSFTA</sequence>
<proteinExistence type="predicted"/>
<reference evidence="1 2" key="1">
    <citation type="submission" date="2016-02" db="EMBL/GenBank/DDBJ databases">
        <authorList>
            <person name="Wen L."/>
            <person name="He K."/>
            <person name="Yang H."/>
        </authorList>
    </citation>
    <scope>NUCLEOTIDE SEQUENCE [LARGE SCALE GENOMIC DNA]</scope>
    <source>
        <strain evidence="1 2">KLE1704</strain>
    </source>
</reference>
<comment type="caution">
    <text evidence="1">The sequence shown here is derived from an EMBL/GenBank/DDBJ whole genome shotgun (WGS) entry which is preliminary data.</text>
</comment>
<dbReference type="AlphaFoldDB" id="A0A139KLU4"/>
<evidence type="ECO:0000313" key="2">
    <source>
        <dbReference type="Proteomes" id="UP000070319"/>
    </source>
</evidence>
<dbReference type="Proteomes" id="UP000070319">
    <property type="component" value="Unassembled WGS sequence"/>
</dbReference>
<dbReference type="EMBL" id="LTDF01000180">
    <property type="protein sequence ID" value="KXT40158.1"/>
    <property type="molecule type" value="Genomic_DNA"/>
</dbReference>
<accession>A0A139KLU4</accession>
<organism evidence="1">
    <name type="scientific">Bacteroides intestinalis</name>
    <dbReference type="NCBI Taxonomy" id="329854"/>
    <lineage>
        <taxon>Bacteria</taxon>
        <taxon>Pseudomonadati</taxon>
        <taxon>Bacteroidota</taxon>
        <taxon>Bacteroidia</taxon>
        <taxon>Bacteroidales</taxon>
        <taxon>Bacteroidaceae</taxon>
        <taxon>Bacteroides</taxon>
    </lineage>
</organism>
<evidence type="ECO:0000313" key="1">
    <source>
        <dbReference type="EMBL" id="KXT40158.1"/>
    </source>
</evidence>
<gene>
    <name evidence="1" type="ORF">HMPREF2531_05492</name>
</gene>
<name>A0A139KLU4_9BACE</name>
<protein>
    <submittedName>
        <fullName evidence="1">Uncharacterized protein</fullName>
    </submittedName>
</protein>